<evidence type="ECO:0000313" key="5">
    <source>
        <dbReference type="Proteomes" id="UP000015453"/>
    </source>
</evidence>
<dbReference type="PANTHER" id="PTHR44080">
    <property type="entry name" value="E3 UBIQUITIN-PROTEIN LIGASE COP1"/>
    <property type="match status" value="1"/>
</dbReference>
<dbReference type="InterPro" id="IPR019775">
    <property type="entry name" value="WD40_repeat_CS"/>
</dbReference>
<comment type="caution">
    <text evidence="4">The sequence shown here is derived from an EMBL/GenBank/DDBJ whole genome shotgun (WGS) entry which is preliminary data.</text>
</comment>
<evidence type="ECO:0000256" key="1">
    <source>
        <dbReference type="ARBA" id="ARBA00022574"/>
    </source>
</evidence>
<sequence>QSVMEYEEHEKRAWSVDFSRTEPSMLVSGSDDCKVKVWCMKEEASVMNIEMKANICCVKYNPESSKFIAVGSADHHIHYYDLRNTCHPVHVLGGHTKAVSYVKFLSSNELASASTDSTLMLWDVNNISPVRTYRGHTNEKNFVGLTVNKEFLACGSETNEVYVYHKAIPKPATWHKFGSPDADEAEEEAGGGGSYFISAVCWKSESPTMLAANSRGTIKVLVLAS</sequence>
<dbReference type="PROSITE" id="PS50294">
    <property type="entry name" value="WD_REPEATS_REGION"/>
    <property type="match status" value="1"/>
</dbReference>
<dbReference type="InterPro" id="IPR042755">
    <property type="entry name" value="COP1"/>
</dbReference>
<evidence type="ECO:0000256" key="2">
    <source>
        <dbReference type="ARBA" id="ARBA00022737"/>
    </source>
</evidence>
<dbReference type="InterPro" id="IPR020472">
    <property type="entry name" value="WD40_PAC1"/>
</dbReference>
<feature type="non-terminal residue" evidence="4">
    <location>
        <position position="1"/>
    </location>
</feature>
<dbReference type="PANTHER" id="PTHR44080:SF1">
    <property type="entry name" value="E3 UBIQUITIN-PROTEIN LIGASE COP1"/>
    <property type="match status" value="1"/>
</dbReference>
<keyword evidence="2" id="KW-0677">Repeat</keyword>
<dbReference type="PROSITE" id="PS00678">
    <property type="entry name" value="WD_REPEATS_1"/>
    <property type="match status" value="1"/>
</dbReference>
<dbReference type="PRINTS" id="PR00320">
    <property type="entry name" value="GPROTEINBRPT"/>
</dbReference>
<proteinExistence type="predicted"/>
<protein>
    <submittedName>
        <fullName evidence="4">Uncharacterized protein</fullName>
    </submittedName>
</protein>
<dbReference type="OrthoDB" id="273771at2759"/>
<dbReference type="InterPro" id="IPR015943">
    <property type="entry name" value="WD40/YVTN_repeat-like_dom_sf"/>
</dbReference>
<dbReference type="SUPFAM" id="SSF50978">
    <property type="entry name" value="WD40 repeat-like"/>
    <property type="match status" value="1"/>
</dbReference>
<name>S8C572_9LAMI</name>
<dbReference type="AlphaFoldDB" id="S8C572"/>
<organism evidence="4 5">
    <name type="scientific">Genlisea aurea</name>
    <dbReference type="NCBI Taxonomy" id="192259"/>
    <lineage>
        <taxon>Eukaryota</taxon>
        <taxon>Viridiplantae</taxon>
        <taxon>Streptophyta</taxon>
        <taxon>Embryophyta</taxon>
        <taxon>Tracheophyta</taxon>
        <taxon>Spermatophyta</taxon>
        <taxon>Magnoliopsida</taxon>
        <taxon>eudicotyledons</taxon>
        <taxon>Gunneridae</taxon>
        <taxon>Pentapetalae</taxon>
        <taxon>asterids</taxon>
        <taxon>lamiids</taxon>
        <taxon>Lamiales</taxon>
        <taxon>Lentibulariaceae</taxon>
        <taxon>Genlisea</taxon>
    </lineage>
</organism>
<feature type="repeat" description="WD" evidence="3">
    <location>
        <begin position="92"/>
        <end position="132"/>
    </location>
</feature>
<reference evidence="4 5" key="1">
    <citation type="journal article" date="2013" name="BMC Genomics">
        <title>The miniature genome of a carnivorous plant Genlisea aurea contains a low number of genes and short non-coding sequences.</title>
        <authorList>
            <person name="Leushkin E.V."/>
            <person name="Sutormin R.A."/>
            <person name="Nabieva E.R."/>
            <person name="Penin A.A."/>
            <person name="Kondrashov A.S."/>
            <person name="Logacheva M.D."/>
        </authorList>
    </citation>
    <scope>NUCLEOTIDE SEQUENCE [LARGE SCALE GENOMIC DNA]</scope>
</reference>
<evidence type="ECO:0000313" key="4">
    <source>
        <dbReference type="EMBL" id="EPS59591.1"/>
    </source>
</evidence>
<dbReference type="GO" id="GO:0043161">
    <property type="term" value="P:proteasome-mediated ubiquitin-dependent protein catabolic process"/>
    <property type="evidence" value="ECO:0007669"/>
    <property type="project" value="TreeGrafter"/>
</dbReference>
<dbReference type="SMART" id="SM00320">
    <property type="entry name" value="WD40"/>
    <property type="match status" value="4"/>
</dbReference>
<gene>
    <name evidence="4" type="ORF">M569_15214</name>
</gene>
<dbReference type="PROSITE" id="PS50082">
    <property type="entry name" value="WD_REPEATS_2"/>
    <property type="match status" value="2"/>
</dbReference>
<accession>S8C572</accession>
<dbReference type="Pfam" id="PF00400">
    <property type="entry name" value="WD40"/>
    <property type="match status" value="3"/>
</dbReference>
<dbReference type="Gene3D" id="2.130.10.10">
    <property type="entry name" value="YVTN repeat-like/Quinoprotein amine dehydrogenase"/>
    <property type="match status" value="1"/>
</dbReference>
<feature type="repeat" description="WD" evidence="3">
    <location>
        <begin position="6"/>
        <end position="48"/>
    </location>
</feature>
<dbReference type="Proteomes" id="UP000015453">
    <property type="component" value="Unassembled WGS sequence"/>
</dbReference>
<keyword evidence="5" id="KW-1185">Reference proteome</keyword>
<evidence type="ECO:0000256" key="3">
    <source>
        <dbReference type="PROSITE-ProRule" id="PRU00221"/>
    </source>
</evidence>
<dbReference type="GO" id="GO:0061630">
    <property type="term" value="F:ubiquitin protein ligase activity"/>
    <property type="evidence" value="ECO:0007669"/>
    <property type="project" value="InterPro"/>
</dbReference>
<dbReference type="EMBL" id="AUSU01008242">
    <property type="protein sequence ID" value="EPS59591.1"/>
    <property type="molecule type" value="Genomic_DNA"/>
</dbReference>
<dbReference type="InterPro" id="IPR001680">
    <property type="entry name" value="WD40_rpt"/>
</dbReference>
<dbReference type="InterPro" id="IPR036322">
    <property type="entry name" value="WD40_repeat_dom_sf"/>
</dbReference>
<keyword evidence="1 3" id="KW-0853">WD repeat</keyword>